<organism evidence="2 4">
    <name type="scientific">Medicago truncatula</name>
    <name type="common">Barrel medic</name>
    <name type="synonym">Medicago tribuloides</name>
    <dbReference type="NCBI Taxonomy" id="3880"/>
    <lineage>
        <taxon>Eukaryota</taxon>
        <taxon>Viridiplantae</taxon>
        <taxon>Streptophyta</taxon>
        <taxon>Embryophyta</taxon>
        <taxon>Tracheophyta</taxon>
        <taxon>Spermatophyta</taxon>
        <taxon>Magnoliopsida</taxon>
        <taxon>eudicotyledons</taxon>
        <taxon>Gunneridae</taxon>
        <taxon>Pentapetalae</taxon>
        <taxon>rosids</taxon>
        <taxon>fabids</taxon>
        <taxon>Fabales</taxon>
        <taxon>Fabaceae</taxon>
        <taxon>Papilionoideae</taxon>
        <taxon>50 kb inversion clade</taxon>
        <taxon>NPAAA clade</taxon>
        <taxon>Hologalegina</taxon>
        <taxon>IRL clade</taxon>
        <taxon>Trifolieae</taxon>
        <taxon>Medicago</taxon>
    </lineage>
</organism>
<reference evidence="2 4" key="2">
    <citation type="journal article" date="2014" name="BMC Genomics">
        <title>An improved genome release (version Mt4.0) for the model legume Medicago truncatula.</title>
        <authorList>
            <person name="Tang H."/>
            <person name="Krishnakumar V."/>
            <person name="Bidwell S."/>
            <person name="Rosen B."/>
            <person name="Chan A."/>
            <person name="Zhou S."/>
            <person name="Gentzbittel L."/>
            <person name="Childs K.L."/>
            <person name="Yandell M."/>
            <person name="Gundlach H."/>
            <person name="Mayer K.F."/>
            <person name="Schwartz D.C."/>
            <person name="Town C.D."/>
        </authorList>
    </citation>
    <scope>GENOME REANNOTATION</scope>
    <source>
        <strain evidence="2">A17</strain>
        <strain evidence="3 4">cv. Jemalong A17</strain>
    </source>
</reference>
<dbReference type="EnsemblPlants" id="KEH17657">
    <property type="protein sequence ID" value="KEH17657"/>
    <property type="gene ID" value="MTR_0003s0350"/>
</dbReference>
<protein>
    <recommendedName>
        <fullName evidence="1">Putative plant transposon protein domain-containing protein</fullName>
    </recommendedName>
</protein>
<dbReference type="Proteomes" id="UP000002051">
    <property type="component" value="Unassembled WGS sequence"/>
</dbReference>
<feature type="domain" description="Putative plant transposon protein" evidence="1">
    <location>
        <begin position="28"/>
        <end position="205"/>
    </location>
</feature>
<reference evidence="2 4" key="1">
    <citation type="journal article" date="2011" name="Nature">
        <title>The Medicago genome provides insight into the evolution of rhizobial symbioses.</title>
        <authorList>
            <person name="Young N.D."/>
            <person name="Debelle F."/>
            <person name="Oldroyd G.E."/>
            <person name="Geurts R."/>
            <person name="Cannon S.B."/>
            <person name="Udvardi M.K."/>
            <person name="Benedito V.A."/>
            <person name="Mayer K.F."/>
            <person name="Gouzy J."/>
            <person name="Schoof H."/>
            <person name="Van de Peer Y."/>
            <person name="Proost S."/>
            <person name="Cook D.R."/>
            <person name="Meyers B.C."/>
            <person name="Spannagl M."/>
            <person name="Cheung F."/>
            <person name="De Mita S."/>
            <person name="Krishnakumar V."/>
            <person name="Gundlach H."/>
            <person name="Zhou S."/>
            <person name="Mudge J."/>
            <person name="Bharti A.K."/>
            <person name="Murray J.D."/>
            <person name="Naoumkina M.A."/>
            <person name="Rosen B."/>
            <person name="Silverstein K.A."/>
            <person name="Tang H."/>
            <person name="Rombauts S."/>
            <person name="Zhao P.X."/>
            <person name="Zhou P."/>
            <person name="Barbe V."/>
            <person name="Bardou P."/>
            <person name="Bechner M."/>
            <person name="Bellec A."/>
            <person name="Berger A."/>
            <person name="Berges H."/>
            <person name="Bidwell S."/>
            <person name="Bisseling T."/>
            <person name="Choisne N."/>
            <person name="Couloux A."/>
            <person name="Denny R."/>
            <person name="Deshpande S."/>
            <person name="Dai X."/>
            <person name="Doyle J.J."/>
            <person name="Dudez A.M."/>
            <person name="Farmer A.D."/>
            <person name="Fouteau S."/>
            <person name="Franken C."/>
            <person name="Gibelin C."/>
            <person name="Gish J."/>
            <person name="Goldstein S."/>
            <person name="Gonzalez A.J."/>
            <person name="Green P.J."/>
            <person name="Hallab A."/>
            <person name="Hartog M."/>
            <person name="Hua A."/>
            <person name="Humphray S.J."/>
            <person name="Jeong D.H."/>
            <person name="Jing Y."/>
            <person name="Jocker A."/>
            <person name="Kenton S.M."/>
            <person name="Kim D.J."/>
            <person name="Klee K."/>
            <person name="Lai H."/>
            <person name="Lang C."/>
            <person name="Lin S."/>
            <person name="Macmil S.L."/>
            <person name="Magdelenat G."/>
            <person name="Matthews L."/>
            <person name="McCorrison J."/>
            <person name="Monaghan E.L."/>
            <person name="Mun J.H."/>
            <person name="Najar F.Z."/>
            <person name="Nicholson C."/>
            <person name="Noirot C."/>
            <person name="O'Bleness M."/>
            <person name="Paule C.R."/>
            <person name="Poulain J."/>
            <person name="Prion F."/>
            <person name="Qin B."/>
            <person name="Qu C."/>
            <person name="Retzel E.F."/>
            <person name="Riddle C."/>
            <person name="Sallet E."/>
            <person name="Samain S."/>
            <person name="Samson N."/>
            <person name="Sanders I."/>
            <person name="Saurat O."/>
            <person name="Scarpelli C."/>
            <person name="Schiex T."/>
            <person name="Segurens B."/>
            <person name="Severin A.J."/>
            <person name="Sherrier D.J."/>
            <person name="Shi R."/>
            <person name="Sims S."/>
            <person name="Singer S.R."/>
            <person name="Sinharoy S."/>
            <person name="Sterck L."/>
            <person name="Viollet A."/>
            <person name="Wang B.B."/>
            <person name="Wang K."/>
            <person name="Wang M."/>
            <person name="Wang X."/>
            <person name="Warfsmann J."/>
            <person name="Weissenbach J."/>
            <person name="White D.D."/>
            <person name="White J.D."/>
            <person name="Wiley G.B."/>
            <person name="Wincker P."/>
            <person name="Xing Y."/>
            <person name="Yang L."/>
            <person name="Yao Z."/>
            <person name="Ying F."/>
            <person name="Zhai J."/>
            <person name="Zhou L."/>
            <person name="Zuber A."/>
            <person name="Denarie J."/>
            <person name="Dixon R.A."/>
            <person name="May G.D."/>
            <person name="Schwartz D.C."/>
            <person name="Rogers J."/>
            <person name="Quetier F."/>
            <person name="Town C.D."/>
            <person name="Roe B.A."/>
        </authorList>
    </citation>
    <scope>NUCLEOTIDE SEQUENCE [LARGE SCALE GENOMIC DNA]</scope>
    <source>
        <strain evidence="2">A17</strain>
        <strain evidence="3 4">cv. Jemalong A17</strain>
    </source>
</reference>
<evidence type="ECO:0000313" key="3">
    <source>
        <dbReference type="EnsemblPlants" id="KEH17657"/>
    </source>
</evidence>
<dbReference type="InterPro" id="IPR046796">
    <property type="entry name" value="Transposase_32_dom"/>
</dbReference>
<evidence type="ECO:0000313" key="2">
    <source>
        <dbReference type="EMBL" id="KEH17657.1"/>
    </source>
</evidence>
<dbReference type="HOGENOM" id="CLU_1139495_0_0_1"/>
<keyword evidence="4" id="KW-1185">Reference proteome</keyword>
<reference evidence="3" key="3">
    <citation type="submission" date="2015-06" db="UniProtKB">
        <authorList>
            <consortium name="EnsemblPlants"/>
        </authorList>
    </citation>
    <scope>IDENTIFICATION</scope>
    <source>
        <strain evidence="3">cv. Jemalong A17</strain>
    </source>
</reference>
<dbReference type="EMBL" id="KL402728">
    <property type="protein sequence ID" value="KEH17657.1"/>
    <property type="molecule type" value="Genomic_DNA"/>
</dbReference>
<evidence type="ECO:0000313" key="4">
    <source>
        <dbReference type="Proteomes" id="UP000002051"/>
    </source>
</evidence>
<sequence>MASSKPMIIAEKTFHLQNFRKIRHIIEEQGWEEYLSSLEGPIYPQLVKEFWKNASIKRKKSHSFIKSKVIGVPVTITPKCIAKVIKCSEEGIDIEKYLYCNDLRPKVLRKLYDFSGGRTETKDLKPIVQQLFQIQVCNFMPKEGTHPTLTIDRVFLFFLLRKYKINLPLTIFNHMKSCIELSKQGNIDFIPYGRVITMLITHLEVVKKTRYRHLTEYLAPSWTSPLKLDEERMDMSWSRKTPSP</sequence>
<gene>
    <name evidence="2" type="ORF">MTR_0003s0350</name>
</gene>
<accession>A0A072TJP7</accession>
<dbReference type="Pfam" id="PF20167">
    <property type="entry name" value="Transposase_32"/>
    <property type="match status" value="1"/>
</dbReference>
<evidence type="ECO:0000259" key="1">
    <source>
        <dbReference type="Pfam" id="PF20167"/>
    </source>
</evidence>
<dbReference type="AlphaFoldDB" id="A0A072TJP7"/>
<name>A0A072TJP7_MEDTR</name>
<proteinExistence type="predicted"/>